<evidence type="ECO:0008006" key="3">
    <source>
        <dbReference type="Google" id="ProtNLM"/>
    </source>
</evidence>
<organism evidence="1 2">
    <name type="scientific">Phytophthora pseudosyringae</name>
    <dbReference type="NCBI Taxonomy" id="221518"/>
    <lineage>
        <taxon>Eukaryota</taxon>
        <taxon>Sar</taxon>
        <taxon>Stramenopiles</taxon>
        <taxon>Oomycota</taxon>
        <taxon>Peronosporomycetes</taxon>
        <taxon>Peronosporales</taxon>
        <taxon>Peronosporaceae</taxon>
        <taxon>Phytophthora</taxon>
    </lineage>
</organism>
<dbReference type="AlphaFoldDB" id="A0A8T1WHS9"/>
<comment type="caution">
    <text evidence="1">The sequence shown here is derived from an EMBL/GenBank/DDBJ whole genome shotgun (WGS) entry which is preliminary data.</text>
</comment>
<dbReference type="Proteomes" id="UP000694044">
    <property type="component" value="Unassembled WGS sequence"/>
</dbReference>
<evidence type="ECO:0000313" key="2">
    <source>
        <dbReference type="Proteomes" id="UP000694044"/>
    </source>
</evidence>
<dbReference type="PANTHER" id="PTHR35796:SF3">
    <property type="entry name" value="BHLH DOMAIN-CONTAINING PROTEIN"/>
    <property type="match status" value="1"/>
</dbReference>
<name>A0A8T1WHS9_9STRA</name>
<dbReference type="EMBL" id="JAGDFM010000023">
    <property type="protein sequence ID" value="KAG7391199.1"/>
    <property type="molecule type" value="Genomic_DNA"/>
</dbReference>
<evidence type="ECO:0000313" key="1">
    <source>
        <dbReference type="EMBL" id="KAG7391199.1"/>
    </source>
</evidence>
<dbReference type="PANTHER" id="PTHR35796">
    <property type="entry name" value="HYPOTHETICAL CYTOSOLIC PROTEIN"/>
    <property type="match status" value="1"/>
</dbReference>
<dbReference type="OrthoDB" id="115447at2759"/>
<gene>
    <name evidence="1" type="ORF">PHYPSEUDO_005560</name>
</gene>
<protein>
    <recommendedName>
        <fullName evidence="3">M96 mating-specific protein family</fullName>
    </recommendedName>
</protein>
<sequence>MTLLQEEDDDIVFEATMSFIDEFSFDEPDAETSRAVKVAASKAPTQTLTQMNVVTKPQEAKTIVNSMEVVELLRDEGDRATKSTARCTVPSILSLDTTGLSKREKITARNARKKLLRKTGIYGDSNRVRNERKLEIAYLRERIEKLQIDLQTLKTGKSGQPGKVPGHFIQQDYTHRPSSNALVVMQSNSQLSSVCVWQEIAGRQQRRRKEAEQENIRLKLVMERQRKVANTLSTLLQKRASQLATDCSCFSSLNCPKHQSVHVLDYHGDISIFQGLFRHLEAAYRDVDAVFAANGLSDMVITPSDVHVHEGVGGKYLEVFSNKVLPFTLQQATEAAWDHFKGTDKHMGNGSLYEKAKKELDEPYTVVEEFTKEVFSNSSRADVKMKQVVRRFVERDRDIVIWVASVAPTEIKHKLLQGLTYHLQGYALTKRSAASTPSQELSQLQFCYFISLDQDIATRCGPDNMRALTSFLVVNTAQNMRVHQSGIENRLIDQALRRQMSC</sequence>
<keyword evidence="2" id="KW-1185">Reference proteome</keyword>
<reference evidence="1" key="1">
    <citation type="submission" date="2021-02" db="EMBL/GenBank/DDBJ databases">
        <authorList>
            <person name="Palmer J.M."/>
        </authorList>
    </citation>
    <scope>NUCLEOTIDE SEQUENCE</scope>
    <source>
        <strain evidence="1">SCRP734</strain>
    </source>
</reference>
<proteinExistence type="predicted"/>
<accession>A0A8T1WHS9</accession>